<dbReference type="InterPro" id="IPR015422">
    <property type="entry name" value="PyrdxlP-dep_Trfase_small"/>
</dbReference>
<dbReference type="InterPro" id="IPR004839">
    <property type="entry name" value="Aminotransferase_I/II_large"/>
</dbReference>
<name>A0A7S2DJ65_9EUKA</name>
<dbReference type="GO" id="GO:0030170">
    <property type="term" value="F:pyridoxal phosphate binding"/>
    <property type="evidence" value="ECO:0007669"/>
    <property type="project" value="InterPro"/>
</dbReference>
<organism evidence="3">
    <name type="scientific">Haptolina brevifila</name>
    <dbReference type="NCBI Taxonomy" id="156173"/>
    <lineage>
        <taxon>Eukaryota</taxon>
        <taxon>Haptista</taxon>
        <taxon>Haptophyta</taxon>
        <taxon>Prymnesiophyceae</taxon>
        <taxon>Prymnesiales</taxon>
        <taxon>Prymnesiaceae</taxon>
        <taxon>Haptolina</taxon>
    </lineage>
</organism>
<dbReference type="SUPFAM" id="SSF53383">
    <property type="entry name" value="PLP-dependent transferases"/>
    <property type="match status" value="1"/>
</dbReference>
<accession>A0A7S2DJ65</accession>
<gene>
    <name evidence="3" type="ORF">CBRE1094_LOCUS17702</name>
</gene>
<dbReference type="PANTHER" id="PTHR43795:SF39">
    <property type="entry name" value="AMINOTRANSFERASE CLASS I_CLASSII DOMAIN-CONTAINING PROTEIN"/>
    <property type="match status" value="1"/>
</dbReference>
<dbReference type="AlphaFoldDB" id="A0A7S2DJ65"/>
<feature type="domain" description="Aminotransferase class I/classII large" evidence="2">
    <location>
        <begin position="16"/>
        <end position="128"/>
    </location>
</feature>
<dbReference type="EMBL" id="HBGU01032434">
    <property type="protein sequence ID" value="CAD9455580.1"/>
    <property type="molecule type" value="Transcribed_RNA"/>
</dbReference>
<reference evidence="3" key="1">
    <citation type="submission" date="2021-01" db="EMBL/GenBank/DDBJ databases">
        <authorList>
            <person name="Corre E."/>
            <person name="Pelletier E."/>
            <person name="Niang G."/>
            <person name="Scheremetjew M."/>
            <person name="Finn R."/>
            <person name="Kale V."/>
            <person name="Holt S."/>
            <person name="Cochrane G."/>
            <person name="Meng A."/>
            <person name="Brown T."/>
            <person name="Cohen L."/>
        </authorList>
    </citation>
    <scope>NUCLEOTIDE SEQUENCE</scope>
    <source>
        <strain evidence="3">UTEX LB 985</strain>
    </source>
</reference>
<dbReference type="Gene3D" id="3.90.1150.10">
    <property type="entry name" value="Aspartate Aminotransferase, domain 1"/>
    <property type="match status" value="1"/>
</dbReference>
<protein>
    <recommendedName>
        <fullName evidence="2">Aminotransferase class I/classII large domain-containing protein</fullName>
    </recommendedName>
</protein>
<keyword evidence="1" id="KW-0663">Pyridoxal phosphate</keyword>
<dbReference type="InterPro" id="IPR015421">
    <property type="entry name" value="PyrdxlP-dep_Trfase_major"/>
</dbReference>
<sequence length="190" mass="20784">MCCSPKLSQGGACFSMVPATVQRAVTEILSDHAFCESFLSTSRQMLGRNYHLLTQHLDEAGVTYVAATGGLFFCLDLRRALPPGNPSFEEEFQLFEELCDAGVVITPGSDFDAPFPGLFRVCPYSQEMSETDSNACFAAFAERVARVVEARTKGQGTTTFKAVAFSALCARWLTQVECIQQGSYQSFHST</sequence>
<dbReference type="PANTHER" id="PTHR43795">
    <property type="entry name" value="BIFUNCTIONAL ASPARTATE AMINOTRANSFERASE AND GLUTAMATE/ASPARTATE-PREPHENATE AMINOTRANSFERASE-RELATED"/>
    <property type="match status" value="1"/>
</dbReference>
<proteinExistence type="predicted"/>
<dbReference type="Pfam" id="PF00155">
    <property type="entry name" value="Aminotran_1_2"/>
    <property type="match status" value="1"/>
</dbReference>
<dbReference type="InterPro" id="IPR050478">
    <property type="entry name" value="Ethylene_sulfur-biosynth"/>
</dbReference>
<evidence type="ECO:0000256" key="1">
    <source>
        <dbReference type="ARBA" id="ARBA00022898"/>
    </source>
</evidence>
<evidence type="ECO:0000259" key="2">
    <source>
        <dbReference type="Pfam" id="PF00155"/>
    </source>
</evidence>
<evidence type="ECO:0000313" key="3">
    <source>
        <dbReference type="EMBL" id="CAD9455580.1"/>
    </source>
</evidence>
<dbReference type="GO" id="GO:0008483">
    <property type="term" value="F:transaminase activity"/>
    <property type="evidence" value="ECO:0007669"/>
    <property type="project" value="TreeGrafter"/>
</dbReference>
<dbReference type="InterPro" id="IPR015424">
    <property type="entry name" value="PyrdxlP-dep_Trfase"/>
</dbReference>
<dbReference type="GO" id="GO:0006520">
    <property type="term" value="P:amino acid metabolic process"/>
    <property type="evidence" value="ECO:0007669"/>
    <property type="project" value="TreeGrafter"/>
</dbReference>
<dbReference type="Gene3D" id="3.40.640.10">
    <property type="entry name" value="Type I PLP-dependent aspartate aminotransferase-like (Major domain)"/>
    <property type="match status" value="1"/>
</dbReference>